<name>A0A3B0V2Z1_9ZZZZ</name>
<dbReference type="Gene3D" id="1.10.10.1110">
    <property type="entry name" value="Methyltransferase PG1098, N-terminal domain"/>
    <property type="match status" value="1"/>
</dbReference>
<dbReference type="EMBL" id="UOES01000108">
    <property type="protein sequence ID" value="VAW26504.1"/>
    <property type="molecule type" value="Genomic_DNA"/>
</dbReference>
<dbReference type="CDD" id="cd02440">
    <property type="entry name" value="AdoMet_MTases"/>
    <property type="match status" value="1"/>
</dbReference>
<dbReference type="Pfam" id="PF18096">
    <property type="entry name" value="Thump_like"/>
    <property type="match status" value="1"/>
</dbReference>
<gene>
    <name evidence="3" type="ORF">MNBD_BACTEROID06-295</name>
</gene>
<accession>A0A3B0V2Z1</accession>
<evidence type="ECO:0000313" key="3">
    <source>
        <dbReference type="EMBL" id="VAW26504.1"/>
    </source>
</evidence>
<dbReference type="InterPro" id="IPR029063">
    <property type="entry name" value="SAM-dependent_MTases_sf"/>
</dbReference>
<dbReference type="Gene3D" id="3.40.50.150">
    <property type="entry name" value="Vaccinia Virus protein VP39"/>
    <property type="match status" value="1"/>
</dbReference>
<feature type="domain" description="PG-1098 ferredoxin-like" evidence="2">
    <location>
        <begin position="279"/>
        <end position="322"/>
    </location>
</feature>
<dbReference type="Pfam" id="PF22013">
    <property type="entry name" value="PG_1098_Fer"/>
    <property type="match status" value="1"/>
</dbReference>
<dbReference type="SUPFAM" id="SSF53335">
    <property type="entry name" value="S-adenosyl-L-methionine-dependent methyltransferases"/>
    <property type="match status" value="1"/>
</dbReference>
<feature type="domain" description="THUMP-like" evidence="1">
    <location>
        <begin position="323"/>
        <end position="393"/>
    </location>
</feature>
<evidence type="ECO:0000259" key="2">
    <source>
        <dbReference type="Pfam" id="PF22013"/>
    </source>
</evidence>
<evidence type="ECO:0000259" key="1">
    <source>
        <dbReference type="Pfam" id="PF18096"/>
    </source>
</evidence>
<organism evidence="3">
    <name type="scientific">hydrothermal vent metagenome</name>
    <dbReference type="NCBI Taxonomy" id="652676"/>
    <lineage>
        <taxon>unclassified sequences</taxon>
        <taxon>metagenomes</taxon>
        <taxon>ecological metagenomes</taxon>
    </lineage>
</organism>
<dbReference type="Pfam" id="PF01209">
    <property type="entry name" value="Ubie_methyltran"/>
    <property type="match status" value="1"/>
</dbReference>
<reference evidence="3" key="1">
    <citation type="submission" date="2018-06" db="EMBL/GenBank/DDBJ databases">
        <authorList>
            <person name="Zhirakovskaya E."/>
        </authorList>
    </citation>
    <scope>NUCLEOTIDE SEQUENCE</scope>
</reference>
<proteinExistence type="predicted"/>
<dbReference type="AlphaFoldDB" id="A0A3B0V2Z1"/>
<protein>
    <submittedName>
        <fullName evidence="3">Uncharacterized protein</fullName>
    </submittedName>
</protein>
<dbReference type="InterPro" id="IPR054168">
    <property type="entry name" value="PG_1098_Fer"/>
</dbReference>
<sequence length="394" mass="44727">MLSKLLRPEVVSFINKQKKKKLKLADFDRLLFNKTNYPNIPIELVVDQLKARQKAKKKLPLWYNTQGVVMPPLLSMEQSSSEQAAKYKSKLAQGNLAIDLTGGTGVDSYYLSKQFKKVVYIDYNKDLTEIAAHNFKLLGASNIEVVHANSEEPLTILSKGVDCVCIDPARRNKEQKVFLFEECSPNILSIQETLLKRAQTIIVKASPMLDIAKGIAQLINVAEVHVIAIKNEVKELLFIQKKQKQNDITIFARDLEEPNHFTSLWSQKEDTQQGELSAYLYEPNAAILKTGKSDNLASCFNLAKLNKNTHLYTSNRLEEDFPGRKFKVEKILKYDKKEIRRSIPTLQANIAVRNFTDTVDEIRKKTGINPGGLTYLFGIRDIDNKPKVLICSKI</sequence>
<dbReference type="InterPro" id="IPR041497">
    <property type="entry name" value="Thump-like"/>
</dbReference>